<evidence type="ECO:0000256" key="1">
    <source>
        <dbReference type="SAM" id="MobiDB-lite"/>
    </source>
</evidence>
<dbReference type="Proteomes" id="UP000659654">
    <property type="component" value="Unassembled WGS sequence"/>
</dbReference>
<name>A0A7I8WLL4_BURXY</name>
<evidence type="ECO:0000256" key="2">
    <source>
        <dbReference type="SAM" id="SignalP"/>
    </source>
</evidence>
<dbReference type="EMBL" id="CAJFDI010000003">
    <property type="protein sequence ID" value="CAD5219873.1"/>
    <property type="molecule type" value="Genomic_DNA"/>
</dbReference>
<evidence type="ECO:0000313" key="4">
    <source>
        <dbReference type="Proteomes" id="UP000659654"/>
    </source>
</evidence>
<accession>A0A7I8WLL4</accession>
<evidence type="ECO:0000313" key="3">
    <source>
        <dbReference type="EMBL" id="CAD5219873.1"/>
    </source>
</evidence>
<dbReference type="OrthoDB" id="10352654at2759"/>
<dbReference type="AlphaFoldDB" id="A0A7I8WLL4"/>
<feature type="region of interest" description="Disordered" evidence="1">
    <location>
        <begin position="148"/>
        <end position="179"/>
    </location>
</feature>
<proteinExistence type="predicted"/>
<dbReference type="EMBL" id="CAJFCV020000003">
    <property type="protein sequence ID" value="CAG9105463.1"/>
    <property type="molecule type" value="Genomic_DNA"/>
</dbReference>
<gene>
    <name evidence="3" type="ORF">BXYJ_LOCUS5896</name>
</gene>
<feature type="signal peptide" evidence="2">
    <location>
        <begin position="1"/>
        <end position="20"/>
    </location>
</feature>
<reference evidence="3" key="1">
    <citation type="submission" date="2020-09" db="EMBL/GenBank/DDBJ databases">
        <authorList>
            <person name="Kikuchi T."/>
        </authorList>
    </citation>
    <scope>NUCLEOTIDE SEQUENCE</scope>
    <source>
        <strain evidence="3">Ka4C1</strain>
    </source>
</reference>
<protein>
    <submittedName>
        <fullName evidence="3">(pine wood nematode) hypothetical protein</fullName>
    </submittedName>
</protein>
<feature type="chain" id="PRO_5036204384" evidence="2">
    <location>
        <begin position="21"/>
        <end position="179"/>
    </location>
</feature>
<keyword evidence="2" id="KW-0732">Signal</keyword>
<sequence>MNCVERQLFLLVILVVGIRSQEEDRQSEVLIRLLLPNYDALIQRKLEANPAYDVLVPKTETESENLIANNLALYLQLQDEVFREGGLSAAMSEVIQSMIKVGFVAPTEREVSRFYTIFEKLNPQEMDKLKQGMPKQMEEIENTLREIRASEDDATKTQRENERIDQTERLMMSRMDRRL</sequence>
<comment type="caution">
    <text evidence="3">The sequence shown here is derived from an EMBL/GenBank/DDBJ whole genome shotgun (WGS) entry which is preliminary data.</text>
</comment>
<keyword evidence="4" id="KW-1185">Reference proteome</keyword>
<organism evidence="3 4">
    <name type="scientific">Bursaphelenchus xylophilus</name>
    <name type="common">Pinewood nematode worm</name>
    <name type="synonym">Aphelenchoides xylophilus</name>
    <dbReference type="NCBI Taxonomy" id="6326"/>
    <lineage>
        <taxon>Eukaryota</taxon>
        <taxon>Metazoa</taxon>
        <taxon>Ecdysozoa</taxon>
        <taxon>Nematoda</taxon>
        <taxon>Chromadorea</taxon>
        <taxon>Rhabditida</taxon>
        <taxon>Tylenchina</taxon>
        <taxon>Tylenchomorpha</taxon>
        <taxon>Aphelenchoidea</taxon>
        <taxon>Aphelenchoididae</taxon>
        <taxon>Bursaphelenchus</taxon>
    </lineage>
</organism>
<feature type="compositionally biased region" description="Basic and acidic residues" evidence="1">
    <location>
        <begin position="148"/>
        <end position="168"/>
    </location>
</feature>
<dbReference type="Proteomes" id="UP000582659">
    <property type="component" value="Unassembled WGS sequence"/>
</dbReference>
<dbReference type="SMR" id="A0A7I8WLL4"/>